<dbReference type="PANTHER" id="PTHR34580:SF9">
    <property type="entry name" value="SLL5097 PROTEIN"/>
    <property type="match status" value="1"/>
</dbReference>
<evidence type="ECO:0000313" key="3">
    <source>
        <dbReference type="EMBL" id="GHB49141.1"/>
    </source>
</evidence>
<sequence>MHTRYAYIRYMTIDAELKKDGVFMDDLILACRKAIAFETGSLLEDVSLSKRTLQDDLKEFRESFNAEIIEEKRLKIGIDKNDRNRGNLQTKKSKLKTYRYKNPEFTIANQPVSKKERASMIEAMGVLHRLSHMNSLSWLKDIVQGLELIKKDGVPNDEIISFEENPQLKGIGYLGQLYDFISKKQALEIRYFSHNLNQEFLFVVSPYFLKQYNKRWFLFARSHQNTLENPDRLLNLPLDRIQEIKPSDESYVVNHGVRPSEYLKDIIGVSFDESSGIEAIQISVDSKQYHYIESKPLHSSQQIISRNEDEVIIQINVYPNFELESLLLSKGEYIKVISPDSLKFRMSDRIEKMKKKY</sequence>
<evidence type="ECO:0008006" key="5">
    <source>
        <dbReference type="Google" id="ProtNLM"/>
    </source>
</evidence>
<dbReference type="PANTHER" id="PTHR34580">
    <property type="match status" value="1"/>
</dbReference>
<reference evidence="3" key="2">
    <citation type="submission" date="2020-09" db="EMBL/GenBank/DDBJ databases">
        <authorList>
            <person name="Sun Q."/>
            <person name="Kim S."/>
        </authorList>
    </citation>
    <scope>NUCLEOTIDE SEQUENCE</scope>
    <source>
        <strain evidence="3">KCTC 23224</strain>
    </source>
</reference>
<comment type="caution">
    <text evidence="3">The sequence shown here is derived from an EMBL/GenBank/DDBJ whole genome shotgun (WGS) entry which is preliminary data.</text>
</comment>
<accession>A0A8J3G742</accession>
<dbReference type="InterPro" id="IPR051534">
    <property type="entry name" value="CBASS_pafABC_assoc_protein"/>
</dbReference>
<reference evidence="3" key="1">
    <citation type="journal article" date="2014" name="Int. J. Syst. Evol. Microbiol.">
        <title>Complete genome sequence of Corynebacterium casei LMG S-19264T (=DSM 44701T), isolated from a smear-ripened cheese.</title>
        <authorList>
            <consortium name="US DOE Joint Genome Institute (JGI-PGF)"/>
            <person name="Walter F."/>
            <person name="Albersmeier A."/>
            <person name="Kalinowski J."/>
            <person name="Ruckert C."/>
        </authorList>
    </citation>
    <scope>NUCLEOTIDE SEQUENCE</scope>
    <source>
        <strain evidence="3">KCTC 23224</strain>
    </source>
</reference>
<feature type="domain" description="WYL" evidence="1">
    <location>
        <begin position="173"/>
        <end position="245"/>
    </location>
</feature>
<dbReference type="InterPro" id="IPR026881">
    <property type="entry name" value="WYL_dom"/>
</dbReference>
<dbReference type="InterPro" id="IPR057727">
    <property type="entry name" value="WCX_dom"/>
</dbReference>
<proteinExistence type="predicted"/>
<gene>
    <name evidence="3" type="ORF">GCM10008106_32420</name>
</gene>
<evidence type="ECO:0000313" key="4">
    <source>
        <dbReference type="Proteomes" id="UP000642809"/>
    </source>
</evidence>
<evidence type="ECO:0000259" key="1">
    <source>
        <dbReference type="Pfam" id="PF13280"/>
    </source>
</evidence>
<dbReference type="AlphaFoldDB" id="A0A8J3G742"/>
<organism evidence="3 4">
    <name type="scientific">Mongoliitalea lutea</name>
    <dbReference type="NCBI Taxonomy" id="849756"/>
    <lineage>
        <taxon>Bacteria</taxon>
        <taxon>Pseudomonadati</taxon>
        <taxon>Bacteroidota</taxon>
        <taxon>Cytophagia</taxon>
        <taxon>Cytophagales</taxon>
        <taxon>Cyclobacteriaceae</taxon>
        <taxon>Mongoliitalea</taxon>
    </lineage>
</organism>
<dbReference type="Pfam" id="PF13280">
    <property type="entry name" value="WYL"/>
    <property type="match status" value="1"/>
</dbReference>
<dbReference type="Pfam" id="PF25583">
    <property type="entry name" value="WCX"/>
    <property type="match status" value="1"/>
</dbReference>
<dbReference type="EMBL" id="BMYF01000023">
    <property type="protein sequence ID" value="GHB49141.1"/>
    <property type="molecule type" value="Genomic_DNA"/>
</dbReference>
<name>A0A8J3G742_9BACT</name>
<dbReference type="PROSITE" id="PS52050">
    <property type="entry name" value="WYL"/>
    <property type="match status" value="1"/>
</dbReference>
<protein>
    <recommendedName>
        <fullName evidence="5">WYL domain-containing protein</fullName>
    </recommendedName>
</protein>
<dbReference type="Proteomes" id="UP000642809">
    <property type="component" value="Unassembled WGS sequence"/>
</dbReference>
<evidence type="ECO:0000259" key="2">
    <source>
        <dbReference type="Pfam" id="PF25583"/>
    </source>
</evidence>
<feature type="domain" description="WCX" evidence="2">
    <location>
        <begin position="280"/>
        <end position="353"/>
    </location>
</feature>
<keyword evidence="4" id="KW-1185">Reference proteome</keyword>
<dbReference type="RefSeq" id="WP_189585163.1">
    <property type="nucleotide sequence ID" value="NZ_BMYF01000023.1"/>
</dbReference>